<keyword evidence="10 11" id="KW-0472">Membrane</keyword>
<dbReference type="EMBL" id="SMJU01000004">
    <property type="protein sequence ID" value="TDB67006.1"/>
    <property type="molecule type" value="Genomic_DNA"/>
</dbReference>
<dbReference type="SMART" id="SM00304">
    <property type="entry name" value="HAMP"/>
    <property type="match status" value="1"/>
</dbReference>
<evidence type="ECO:0000313" key="15">
    <source>
        <dbReference type="Proteomes" id="UP000295706"/>
    </source>
</evidence>
<dbReference type="Proteomes" id="UP000295706">
    <property type="component" value="Unassembled WGS sequence"/>
</dbReference>
<dbReference type="SUPFAM" id="SSF55874">
    <property type="entry name" value="ATPase domain of HSP90 chaperone/DNA topoisomerase II/histidine kinase"/>
    <property type="match status" value="1"/>
</dbReference>
<evidence type="ECO:0000256" key="3">
    <source>
        <dbReference type="ARBA" id="ARBA00012438"/>
    </source>
</evidence>
<dbReference type="Gene3D" id="3.30.565.10">
    <property type="entry name" value="Histidine kinase-like ATPase, C-terminal domain"/>
    <property type="match status" value="1"/>
</dbReference>
<evidence type="ECO:0000256" key="1">
    <source>
        <dbReference type="ARBA" id="ARBA00000085"/>
    </source>
</evidence>
<dbReference type="SUPFAM" id="SSF47384">
    <property type="entry name" value="Homodimeric domain of signal transducing histidine kinase"/>
    <property type="match status" value="1"/>
</dbReference>
<dbReference type="OrthoDB" id="594725at2"/>
<dbReference type="PROSITE" id="PS50885">
    <property type="entry name" value="HAMP"/>
    <property type="match status" value="1"/>
</dbReference>
<gene>
    <name evidence="14" type="ORF">EZE20_07790</name>
</gene>
<dbReference type="SUPFAM" id="SSF158472">
    <property type="entry name" value="HAMP domain-like"/>
    <property type="match status" value="1"/>
</dbReference>
<dbReference type="AlphaFoldDB" id="A0A4R4KJG3"/>
<evidence type="ECO:0000256" key="7">
    <source>
        <dbReference type="ARBA" id="ARBA00022777"/>
    </source>
</evidence>
<dbReference type="InterPro" id="IPR050428">
    <property type="entry name" value="TCS_sensor_his_kinase"/>
</dbReference>
<evidence type="ECO:0000313" key="14">
    <source>
        <dbReference type="EMBL" id="TDB67006.1"/>
    </source>
</evidence>
<keyword evidence="9" id="KW-0902">Two-component regulatory system</keyword>
<reference evidence="14 15" key="1">
    <citation type="submission" date="2019-02" db="EMBL/GenBank/DDBJ databases">
        <title>Arundinibacter roseus gen. nov., sp. nov., a new member of the family Cytophagaceae.</title>
        <authorList>
            <person name="Szuroczki S."/>
            <person name="Khayer B."/>
            <person name="Sproer C."/>
            <person name="Toumi M."/>
            <person name="Szabo A."/>
            <person name="Felfoldi T."/>
            <person name="Schumann P."/>
            <person name="Toth E."/>
        </authorList>
    </citation>
    <scope>NUCLEOTIDE SEQUENCE [LARGE SCALE GENOMIC DNA]</scope>
    <source>
        <strain evidence="14 15">DMA-k-7a</strain>
    </source>
</reference>
<dbReference type="GO" id="GO:0000155">
    <property type="term" value="F:phosphorelay sensor kinase activity"/>
    <property type="evidence" value="ECO:0007669"/>
    <property type="project" value="InterPro"/>
</dbReference>
<feature type="transmembrane region" description="Helical" evidence="11">
    <location>
        <begin position="12"/>
        <end position="33"/>
    </location>
</feature>
<keyword evidence="5" id="KW-0808">Transferase</keyword>
<protein>
    <recommendedName>
        <fullName evidence="3">histidine kinase</fullName>
        <ecNumber evidence="3">2.7.13.3</ecNumber>
    </recommendedName>
</protein>
<dbReference type="InterPro" id="IPR036890">
    <property type="entry name" value="HATPase_C_sf"/>
</dbReference>
<dbReference type="Pfam" id="PF00672">
    <property type="entry name" value="HAMP"/>
    <property type="match status" value="1"/>
</dbReference>
<name>A0A4R4KJG3_9BACT</name>
<dbReference type="CDD" id="cd00082">
    <property type="entry name" value="HisKA"/>
    <property type="match status" value="1"/>
</dbReference>
<dbReference type="InterPro" id="IPR003660">
    <property type="entry name" value="HAMP_dom"/>
</dbReference>
<feature type="domain" description="HAMP" evidence="13">
    <location>
        <begin position="178"/>
        <end position="231"/>
    </location>
</feature>
<evidence type="ECO:0000256" key="11">
    <source>
        <dbReference type="SAM" id="Phobius"/>
    </source>
</evidence>
<dbReference type="InterPro" id="IPR003661">
    <property type="entry name" value="HisK_dim/P_dom"/>
</dbReference>
<feature type="domain" description="Histidine kinase" evidence="12">
    <location>
        <begin position="239"/>
        <end position="455"/>
    </location>
</feature>
<evidence type="ECO:0000256" key="10">
    <source>
        <dbReference type="ARBA" id="ARBA00023136"/>
    </source>
</evidence>
<dbReference type="PROSITE" id="PS50109">
    <property type="entry name" value="HIS_KIN"/>
    <property type="match status" value="1"/>
</dbReference>
<dbReference type="Pfam" id="PF02518">
    <property type="entry name" value="HATPase_c"/>
    <property type="match status" value="1"/>
</dbReference>
<evidence type="ECO:0000256" key="8">
    <source>
        <dbReference type="ARBA" id="ARBA00022989"/>
    </source>
</evidence>
<evidence type="ECO:0000256" key="9">
    <source>
        <dbReference type="ARBA" id="ARBA00023012"/>
    </source>
</evidence>
<evidence type="ECO:0000256" key="5">
    <source>
        <dbReference type="ARBA" id="ARBA00022679"/>
    </source>
</evidence>
<evidence type="ECO:0000259" key="13">
    <source>
        <dbReference type="PROSITE" id="PS50885"/>
    </source>
</evidence>
<dbReference type="InterPro" id="IPR005467">
    <property type="entry name" value="His_kinase_dom"/>
</dbReference>
<evidence type="ECO:0000256" key="4">
    <source>
        <dbReference type="ARBA" id="ARBA00022553"/>
    </source>
</evidence>
<accession>A0A4R4KJG3</accession>
<dbReference type="InterPro" id="IPR036097">
    <property type="entry name" value="HisK_dim/P_sf"/>
</dbReference>
<comment type="caution">
    <text evidence="14">The sequence shown here is derived from an EMBL/GenBank/DDBJ whole genome shotgun (WGS) entry which is preliminary data.</text>
</comment>
<evidence type="ECO:0000256" key="6">
    <source>
        <dbReference type="ARBA" id="ARBA00022692"/>
    </source>
</evidence>
<dbReference type="RefSeq" id="WP_132116217.1">
    <property type="nucleotide sequence ID" value="NZ_SMJU01000004.1"/>
</dbReference>
<dbReference type="Gene3D" id="6.10.340.10">
    <property type="match status" value="1"/>
</dbReference>
<comment type="subcellular location">
    <subcellularLocation>
        <location evidence="2">Membrane</location>
    </subcellularLocation>
</comment>
<dbReference type="EC" id="2.7.13.3" evidence="3"/>
<proteinExistence type="predicted"/>
<keyword evidence="4" id="KW-0597">Phosphoprotein</keyword>
<dbReference type="GO" id="GO:0005886">
    <property type="term" value="C:plasma membrane"/>
    <property type="evidence" value="ECO:0007669"/>
    <property type="project" value="TreeGrafter"/>
</dbReference>
<dbReference type="CDD" id="cd06225">
    <property type="entry name" value="HAMP"/>
    <property type="match status" value="1"/>
</dbReference>
<evidence type="ECO:0000259" key="12">
    <source>
        <dbReference type="PROSITE" id="PS50109"/>
    </source>
</evidence>
<dbReference type="SMART" id="SM00388">
    <property type="entry name" value="HisKA"/>
    <property type="match status" value="1"/>
</dbReference>
<keyword evidence="15" id="KW-1185">Reference proteome</keyword>
<dbReference type="PANTHER" id="PTHR45436:SF5">
    <property type="entry name" value="SENSOR HISTIDINE KINASE TRCS"/>
    <property type="match status" value="1"/>
</dbReference>
<sequence>MQIRSRLTIQFTLLVSGILFVSFVAIYYFTYIYTIEDFYSRLKSKAISTAELLLKVQQIDTELLRLFDRSNRDLIFNSNILIFDERNRLIYTNTDSAIIHISNYWLDEIRRSDQIFYKDGDYNVVGIYYKYPFNKAVVVMGAPDLYGKANLNNLRTLLIIIFVFITTIVAFAGWIFSKRALLPISKVMNEVEGMLPQKLDTRLEVPNQQDEIGRLTATFNKLLDRIENAFRIQKTFVANVSHELKNPLTKISSQLEVSLLNEREKEEYKSTIRSVLEDIKELSQLSNSLLELAKVSENQREMLTDRVRLDEILWDVRTNIGQANKAYKVQYLIHELPEDDTWLEIIGNPTLLKTAFFNLMENACKFSGDGSVVVQLFANKKSIIIEFIDSGKGISPEEQAMVFQPFYRGINTANVKGSGIGLSLVERIIKLHNGTIQIKDNIPHGSKFVLEFFHF</sequence>
<dbReference type="PRINTS" id="PR00344">
    <property type="entry name" value="BCTRLSENSOR"/>
</dbReference>
<keyword evidence="8 11" id="KW-1133">Transmembrane helix</keyword>
<keyword evidence="6 11" id="KW-0812">Transmembrane</keyword>
<dbReference type="Gene3D" id="1.10.287.130">
    <property type="match status" value="1"/>
</dbReference>
<dbReference type="InterPro" id="IPR003594">
    <property type="entry name" value="HATPase_dom"/>
</dbReference>
<comment type="catalytic activity">
    <reaction evidence="1">
        <text>ATP + protein L-histidine = ADP + protein N-phospho-L-histidine.</text>
        <dbReference type="EC" id="2.7.13.3"/>
    </reaction>
</comment>
<organism evidence="14 15">
    <name type="scientific">Arundinibacter roseus</name>
    <dbReference type="NCBI Taxonomy" id="2070510"/>
    <lineage>
        <taxon>Bacteria</taxon>
        <taxon>Pseudomonadati</taxon>
        <taxon>Bacteroidota</taxon>
        <taxon>Cytophagia</taxon>
        <taxon>Cytophagales</taxon>
        <taxon>Spirosomataceae</taxon>
        <taxon>Arundinibacter</taxon>
    </lineage>
</organism>
<keyword evidence="7 14" id="KW-0418">Kinase</keyword>
<dbReference type="Pfam" id="PF00512">
    <property type="entry name" value="HisKA"/>
    <property type="match status" value="1"/>
</dbReference>
<evidence type="ECO:0000256" key="2">
    <source>
        <dbReference type="ARBA" id="ARBA00004370"/>
    </source>
</evidence>
<feature type="transmembrane region" description="Helical" evidence="11">
    <location>
        <begin position="156"/>
        <end position="176"/>
    </location>
</feature>
<dbReference type="PANTHER" id="PTHR45436">
    <property type="entry name" value="SENSOR HISTIDINE KINASE YKOH"/>
    <property type="match status" value="1"/>
</dbReference>
<dbReference type="InterPro" id="IPR004358">
    <property type="entry name" value="Sig_transdc_His_kin-like_C"/>
</dbReference>
<dbReference type="SMART" id="SM00387">
    <property type="entry name" value="HATPase_c"/>
    <property type="match status" value="1"/>
</dbReference>